<sequence length="210" mass="23015">MSNTTTSAANGGFVPFLFSAVTPITVLWVVLVALIFALVRMAMFIFLADWNKTTCRAANLSTTLNGYRGPPYRFRRPAVPPPSRRVKSPMTNPGNVTWPSPGSLDSSAMLSSSLESPRSRYAGKPPKVPRLLRLPLLSPKSPDTDAINMNDTPNESVVVNMEEEGTPTRKSLRERGDALLMMGGYAYGSGTPSRRFLETVIEDREIEFCG</sequence>
<accession>A0A1I7Z1F7</accession>
<protein>
    <submittedName>
        <fullName evidence="4">Uncharacterized protein</fullName>
    </submittedName>
</protein>
<feature type="compositionally biased region" description="Low complexity" evidence="1">
    <location>
        <begin position="100"/>
        <end position="110"/>
    </location>
</feature>
<evidence type="ECO:0000313" key="4">
    <source>
        <dbReference type="WBParaSite" id="L893_g21805.t1"/>
    </source>
</evidence>
<keyword evidence="3" id="KW-1185">Reference proteome</keyword>
<organism evidence="3 4">
    <name type="scientific">Steinernema glaseri</name>
    <dbReference type="NCBI Taxonomy" id="37863"/>
    <lineage>
        <taxon>Eukaryota</taxon>
        <taxon>Metazoa</taxon>
        <taxon>Ecdysozoa</taxon>
        <taxon>Nematoda</taxon>
        <taxon>Chromadorea</taxon>
        <taxon>Rhabditida</taxon>
        <taxon>Tylenchina</taxon>
        <taxon>Panagrolaimomorpha</taxon>
        <taxon>Strongyloidoidea</taxon>
        <taxon>Steinernematidae</taxon>
        <taxon>Steinernema</taxon>
    </lineage>
</organism>
<proteinExistence type="predicted"/>
<evidence type="ECO:0000256" key="1">
    <source>
        <dbReference type="SAM" id="MobiDB-lite"/>
    </source>
</evidence>
<feature type="transmembrane region" description="Helical" evidence="2">
    <location>
        <begin position="12"/>
        <end position="39"/>
    </location>
</feature>
<evidence type="ECO:0000256" key="2">
    <source>
        <dbReference type="SAM" id="Phobius"/>
    </source>
</evidence>
<keyword evidence="2" id="KW-1133">Transmembrane helix</keyword>
<reference evidence="4" key="1">
    <citation type="submission" date="2016-11" db="UniProtKB">
        <authorList>
            <consortium name="WormBaseParasite"/>
        </authorList>
    </citation>
    <scope>IDENTIFICATION</scope>
</reference>
<dbReference type="Proteomes" id="UP000095287">
    <property type="component" value="Unplaced"/>
</dbReference>
<keyword evidence="2" id="KW-0472">Membrane</keyword>
<dbReference type="WBParaSite" id="L893_g21805.t1">
    <property type="protein sequence ID" value="L893_g21805.t1"/>
    <property type="gene ID" value="L893_g21805"/>
</dbReference>
<feature type="region of interest" description="Disordered" evidence="1">
    <location>
        <begin position="71"/>
        <end position="110"/>
    </location>
</feature>
<keyword evidence="2" id="KW-0812">Transmembrane</keyword>
<dbReference type="AlphaFoldDB" id="A0A1I7Z1F7"/>
<name>A0A1I7Z1F7_9BILA</name>
<evidence type="ECO:0000313" key="3">
    <source>
        <dbReference type="Proteomes" id="UP000095287"/>
    </source>
</evidence>